<keyword evidence="2" id="KW-1185">Reference proteome</keyword>
<protein>
    <recommendedName>
        <fullName evidence="3">Orphan protein</fullName>
    </recommendedName>
</protein>
<dbReference type="EMBL" id="JAVIFY010000006">
    <property type="protein sequence ID" value="MDQ9091902.1"/>
    <property type="molecule type" value="Genomic_DNA"/>
</dbReference>
<proteinExistence type="predicted"/>
<name>A0ABU1BE77_PSEHA</name>
<sequence>MPYPKIIIYNEEIEVAHQPGDVDDFLYGMNTDTQTQITVLDQDGNYRTLDGKLSQPLSSEVLTRCVKHYLANEGQCCLSKIEQLPPQQAFNLLVID</sequence>
<evidence type="ECO:0008006" key="3">
    <source>
        <dbReference type="Google" id="ProtNLM"/>
    </source>
</evidence>
<comment type="caution">
    <text evidence="1">The sequence shown here is derived from an EMBL/GenBank/DDBJ whole genome shotgun (WGS) entry which is preliminary data.</text>
</comment>
<accession>A0ABU1BE77</accession>
<gene>
    <name evidence="1" type="ORF">RC083_09900</name>
</gene>
<reference evidence="1 2" key="1">
    <citation type="submission" date="2023-08" db="EMBL/GenBank/DDBJ databases">
        <title>Pseudoalteromonas haloplanktis LL1 genome.</title>
        <authorList>
            <person name="Wu S."/>
        </authorList>
    </citation>
    <scope>NUCLEOTIDE SEQUENCE [LARGE SCALE GENOMIC DNA]</scope>
    <source>
        <strain evidence="1 2">LL1</strain>
    </source>
</reference>
<evidence type="ECO:0000313" key="1">
    <source>
        <dbReference type="EMBL" id="MDQ9091902.1"/>
    </source>
</evidence>
<organism evidence="1 2">
    <name type="scientific">Pseudoalteromonas haloplanktis</name>
    <name type="common">Alteromonas haloplanktis</name>
    <dbReference type="NCBI Taxonomy" id="228"/>
    <lineage>
        <taxon>Bacteria</taxon>
        <taxon>Pseudomonadati</taxon>
        <taxon>Pseudomonadota</taxon>
        <taxon>Gammaproteobacteria</taxon>
        <taxon>Alteromonadales</taxon>
        <taxon>Pseudoalteromonadaceae</taxon>
        <taxon>Pseudoalteromonas</taxon>
    </lineage>
</organism>
<dbReference type="Proteomes" id="UP001226574">
    <property type="component" value="Unassembled WGS sequence"/>
</dbReference>
<dbReference type="RefSeq" id="WP_309038970.1">
    <property type="nucleotide sequence ID" value="NZ_JAVIFY010000006.1"/>
</dbReference>
<evidence type="ECO:0000313" key="2">
    <source>
        <dbReference type="Proteomes" id="UP001226574"/>
    </source>
</evidence>